<evidence type="ECO:0000256" key="3">
    <source>
        <dbReference type="ARBA" id="ARBA00022603"/>
    </source>
</evidence>
<dbReference type="InterPro" id="IPR003358">
    <property type="entry name" value="tRNA_(Gua-N-7)_MeTrfase_Trmb"/>
</dbReference>
<dbReference type="PANTHER" id="PTHR23417">
    <property type="entry name" value="3-DEOXY-D-MANNO-OCTULOSONIC-ACID TRANSFERASE/TRNA GUANINE-N 7 - -METHYLTRANSFERASE"/>
    <property type="match status" value="1"/>
</dbReference>
<reference evidence="10" key="1">
    <citation type="journal article" date="2019" name="Int. J. Syst. Evol. Microbiol.">
        <title>The Global Catalogue of Microorganisms (GCM) 10K type strain sequencing project: providing services to taxonomists for standard genome sequencing and annotation.</title>
        <authorList>
            <consortium name="The Broad Institute Genomics Platform"/>
            <consortium name="The Broad Institute Genome Sequencing Center for Infectious Disease"/>
            <person name="Wu L."/>
            <person name="Ma J."/>
        </authorList>
    </citation>
    <scope>NUCLEOTIDE SEQUENCE [LARGE SCALE GENOMIC DNA]</scope>
    <source>
        <strain evidence="10">JCM 17809</strain>
    </source>
</reference>
<evidence type="ECO:0000256" key="1">
    <source>
        <dbReference type="ARBA" id="ARBA00000142"/>
    </source>
</evidence>
<dbReference type="Gene3D" id="3.40.50.150">
    <property type="entry name" value="Vaccinia Virus protein VP39"/>
    <property type="match status" value="1"/>
</dbReference>
<evidence type="ECO:0000256" key="5">
    <source>
        <dbReference type="ARBA" id="ARBA00022691"/>
    </source>
</evidence>
<name>A0ABP8KJQ7_9MICO</name>
<feature type="region of interest" description="Disordered" evidence="8">
    <location>
        <begin position="1"/>
        <end position="37"/>
    </location>
</feature>
<feature type="binding site" evidence="7">
    <location>
        <position position="95"/>
    </location>
    <ligand>
        <name>S-adenosyl-L-methionine</name>
        <dbReference type="ChEBI" id="CHEBI:59789"/>
    </ligand>
</feature>
<proteinExistence type="inferred from homology"/>
<accession>A0ABP8KJQ7</accession>
<keyword evidence="10" id="KW-1185">Reference proteome</keyword>
<feature type="binding site" evidence="7">
    <location>
        <position position="181"/>
    </location>
    <ligand>
        <name>substrate</name>
    </ligand>
</feature>
<dbReference type="PANTHER" id="PTHR23417:SF14">
    <property type="entry name" value="PENTACOTRIPEPTIDE-REPEAT REGION OF PRORP DOMAIN-CONTAINING PROTEIN"/>
    <property type="match status" value="1"/>
</dbReference>
<dbReference type="EC" id="2.1.1.33" evidence="7"/>
<keyword evidence="3 7" id="KW-0489">Methyltransferase</keyword>
<comment type="pathway">
    <text evidence="7">tRNA modification; N(7)-methylguanine-tRNA biosynthesis.</text>
</comment>
<dbReference type="Proteomes" id="UP001500945">
    <property type="component" value="Unassembled WGS sequence"/>
</dbReference>
<comment type="caution">
    <text evidence="9">The sequence shown here is derived from an EMBL/GenBank/DDBJ whole genome shotgun (WGS) entry which is preliminary data.</text>
</comment>
<evidence type="ECO:0000256" key="8">
    <source>
        <dbReference type="SAM" id="MobiDB-lite"/>
    </source>
</evidence>
<feature type="binding site" evidence="7">
    <location>
        <position position="149"/>
    </location>
    <ligand>
        <name>substrate</name>
    </ligand>
</feature>
<protein>
    <recommendedName>
        <fullName evidence="7">tRNA (guanine-N(7)-)-methyltransferase</fullName>
        <ecNumber evidence="7">2.1.1.33</ecNumber>
    </recommendedName>
    <alternativeName>
        <fullName evidence="7">tRNA (guanine(46)-N(7))-methyltransferase</fullName>
    </alternativeName>
    <alternativeName>
        <fullName evidence="7">tRNA(m7G46)-methyltransferase</fullName>
    </alternativeName>
</protein>
<feature type="binding site" evidence="7">
    <location>
        <position position="70"/>
    </location>
    <ligand>
        <name>S-adenosyl-L-methionine</name>
        <dbReference type="ChEBI" id="CHEBI:59789"/>
    </ligand>
</feature>
<evidence type="ECO:0000256" key="7">
    <source>
        <dbReference type="HAMAP-Rule" id="MF_01057"/>
    </source>
</evidence>
<dbReference type="EMBL" id="BAABGM010000015">
    <property type="protein sequence ID" value="GAA4407996.1"/>
    <property type="molecule type" value="Genomic_DNA"/>
</dbReference>
<dbReference type="Pfam" id="PF02390">
    <property type="entry name" value="Methyltransf_4"/>
    <property type="match status" value="1"/>
</dbReference>
<evidence type="ECO:0000256" key="2">
    <source>
        <dbReference type="ARBA" id="ARBA00003015"/>
    </source>
</evidence>
<comment type="caution">
    <text evidence="7">Lacks conserved residue(s) required for the propagation of feature annotation.</text>
</comment>
<evidence type="ECO:0000313" key="10">
    <source>
        <dbReference type="Proteomes" id="UP001500945"/>
    </source>
</evidence>
<dbReference type="InterPro" id="IPR029063">
    <property type="entry name" value="SAM-dependent_MTases_sf"/>
</dbReference>
<sequence>MTPSEGTAAGGAGPGLDHAPREGVRTFTPRWRNSPLTDERMATLLPGRSLPEGPLVPVEAFGRVGPVVVEIGSGHGAAAIAYCRAHPETDLVALEVHVPGVARMLAAAADAGVRNLWVHPGDALPFLTDRVAPASLAAVHLFFPDPWPKKKHAKRRFVQQHTLDLVASRLVPGGVLLVATDIAEYAAHARRQLAHHGRWDVVEGERPPWRPDDGFEAKGVRAGRTVTELTCTLRP</sequence>
<comment type="catalytic activity">
    <reaction evidence="1 7">
        <text>guanosine(46) in tRNA + S-adenosyl-L-methionine = N(7)-methylguanosine(46) in tRNA + S-adenosyl-L-homocysteine</text>
        <dbReference type="Rhea" id="RHEA:42708"/>
        <dbReference type="Rhea" id="RHEA-COMP:10188"/>
        <dbReference type="Rhea" id="RHEA-COMP:10189"/>
        <dbReference type="ChEBI" id="CHEBI:57856"/>
        <dbReference type="ChEBI" id="CHEBI:59789"/>
        <dbReference type="ChEBI" id="CHEBI:74269"/>
        <dbReference type="ChEBI" id="CHEBI:74480"/>
        <dbReference type="EC" id="2.1.1.33"/>
    </reaction>
</comment>
<feature type="binding site" evidence="7">
    <location>
        <position position="145"/>
    </location>
    <ligand>
        <name>S-adenosyl-L-methionine</name>
        <dbReference type="ChEBI" id="CHEBI:59789"/>
    </ligand>
</feature>
<keyword evidence="5 7" id="KW-0949">S-adenosyl-L-methionine</keyword>
<keyword evidence="6 7" id="KW-0819">tRNA processing</keyword>
<organism evidence="9 10">
    <name type="scientific">Fodinibacter luteus</name>
    <dbReference type="NCBI Taxonomy" id="552064"/>
    <lineage>
        <taxon>Bacteria</taxon>
        <taxon>Bacillati</taxon>
        <taxon>Actinomycetota</taxon>
        <taxon>Actinomycetes</taxon>
        <taxon>Micrococcales</taxon>
        <taxon>Intrasporangiaceae</taxon>
        <taxon>Fodinibacter (ex Wang et al. 2009)</taxon>
    </lineage>
</organism>
<evidence type="ECO:0000313" key="9">
    <source>
        <dbReference type="EMBL" id="GAA4407996.1"/>
    </source>
</evidence>
<dbReference type="SUPFAM" id="SSF53335">
    <property type="entry name" value="S-adenosyl-L-methionine-dependent methyltransferases"/>
    <property type="match status" value="1"/>
</dbReference>
<dbReference type="PROSITE" id="PS51625">
    <property type="entry name" value="SAM_MT_TRMB"/>
    <property type="match status" value="1"/>
</dbReference>
<evidence type="ECO:0000256" key="4">
    <source>
        <dbReference type="ARBA" id="ARBA00022679"/>
    </source>
</evidence>
<gene>
    <name evidence="7 9" type="primary">trmB</name>
    <name evidence="9" type="ORF">GCM10023168_24730</name>
</gene>
<feature type="binding site" evidence="7">
    <location>
        <position position="122"/>
    </location>
    <ligand>
        <name>S-adenosyl-L-methionine</name>
        <dbReference type="ChEBI" id="CHEBI:59789"/>
    </ligand>
</feature>
<comment type="function">
    <text evidence="2 7">Catalyzes the formation of N(7)-methylguanine at position 46 (m7G46) in tRNA.</text>
</comment>
<comment type="similarity">
    <text evidence="7">Belongs to the class I-like SAM-binding methyltransferase superfamily. TrmB family.</text>
</comment>
<evidence type="ECO:0000256" key="6">
    <source>
        <dbReference type="ARBA" id="ARBA00022694"/>
    </source>
</evidence>
<dbReference type="RefSeq" id="WP_345206371.1">
    <property type="nucleotide sequence ID" value="NZ_BAABGM010000015.1"/>
</dbReference>
<dbReference type="HAMAP" id="MF_01057">
    <property type="entry name" value="tRNA_methyltr_TrmB"/>
    <property type="match status" value="1"/>
</dbReference>
<dbReference type="InterPro" id="IPR055361">
    <property type="entry name" value="tRNA_methyltr_TrmB_bact"/>
</dbReference>
<keyword evidence="4 7" id="KW-0808">Transferase</keyword>